<organism evidence="1 2">
    <name type="scientific">Arenibacter palladensis</name>
    <dbReference type="NCBI Taxonomy" id="237373"/>
    <lineage>
        <taxon>Bacteria</taxon>
        <taxon>Pseudomonadati</taxon>
        <taxon>Bacteroidota</taxon>
        <taxon>Flavobacteriia</taxon>
        <taxon>Flavobacteriales</taxon>
        <taxon>Flavobacteriaceae</taxon>
        <taxon>Arenibacter</taxon>
    </lineage>
</organism>
<dbReference type="Proteomes" id="UP000184406">
    <property type="component" value="Unassembled WGS sequence"/>
</dbReference>
<dbReference type="RefSeq" id="WP_072861025.1">
    <property type="nucleotide sequence ID" value="NZ_FQUX01000002.1"/>
</dbReference>
<name>A0A1M4XQG7_9FLAO</name>
<keyword evidence="2" id="KW-1185">Reference proteome</keyword>
<evidence type="ECO:0008006" key="3">
    <source>
        <dbReference type="Google" id="ProtNLM"/>
    </source>
</evidence>
<dbReference type="Pfam" id="PF13875">
    <property type="entry name" value="DUF4202"/>
    <property type="match status" value="1"/>
</dbReference>
<accession>A0A1M4XQG7</accession>
<gene>
    <name evidence="1" type="ORF">SAMN03080594_102159</name>
</gene>
<evidence type="ECO:0000313" key="2">
    <source>
        <dbReference type="Proteomes" id="UP000184406"/>
    </source>
</evidence>
<evidence type="ECO:0000313" key="1">
    <source>
        <dbReference type="EMBL" id="SHE95695.1"/>
    </source>
</evidence>
<dbReference type="PANTHER" id="PTHR41729">
    <property type="entry name" value="GLUTAMYL-TRNA SYNTHETASE"/>
    <property type="match status" value="1"/>
</dbReference>
<dbReference type="OrthoDB" id="9799165at2"/>
<dbReference type="EMBL" id="FQUX01000002">
    <property type="protein sequence ID" value="SHE95695.1"/>
    <property type="molecule type" value="Genomic_DNA"/>
</dbReference>
<protein>
    <recommendedName>
        <fullName evidence="3">DUF4202 domain-containing protein</fullName>
    </recommendedName>
</protein>
<sequence length="195" mass="22962">MASDKLKRAFPLFDEANANDPNIEVWQGKEYPKELLYAMRMTEKLNAFDPEAPESLQLTARCQHICRWEIPRESYEMNRTGYLKWRKDLKKFHAKKASAILREVGYDQEMIDMVAFLLEKKQLKKKAETQTLEDVICLVFLEFYFEPFSHKYPEEKLIDILQKTWRKMSKKGHDAALKLPLSKDSLELIGKALEA</sequence>
<proteinExistence type="predicted"/>
<reference evidence="2" key="1">
    <citation type="submission" date="2016-11" db="EMBL/GenBank/DDBJ databases">
        <authorList>
            <person name="Varghese N."/>
            <person name="Submissions S."/>
        </authorList>
    </citation>
    <scope>NUCLEOTIDE SEQUENCE [LARGE SCALE GENOMIC DNA]</scope>
    <source>
        <strain evidence="2">DSM 17539</strain>
    </source>
</reference>
<dbReference type="AlphaFoldDB" id="A0A1M4XQG7"/>
<dbReference type="PANTHER" id="PTHR41729:SF1">
    <property type="entry name" value="GLUTAMYL-TRNA SYNTHETASE"/>
    <property type="match status" value="1"/>
</dbReference>
<dbReference type="InterPro" id="IPR025255">
    <property type="entry name" value="DUF4202"/>
</dbReference>